<dbReference type="SUPFAM" id="SSF53335">
    <property type="entry name" value="S-adenosyl-L-methionine-dependent methyltransferases"/>
    <property type="match status" value="1"/>
</dbReference>
<dbReference type="Gene3D" id="3.40.50.150">
    <property type="entry name" value="Vaccinia Virus protein VP39"/>
    <property type="match status" value="1"/>
</dbReference>
<dbReference type="EMBL" id="CAVLEF010000001">
    <property type="protein sequence ID" value="CAK1540617.1"/>
    <property type="molecule type" value="Genomic_DNA"/>
</dbReference>
<dbReference type="InterPro" id="IPR041698">
    <property type="entry name" value="Methyltransf_25"/>
</dbReference>
<evidence type="ECO:0000313" key="4">
    <source>
        <dbReference type="EMBL" id="CAK1540617.1"/>
    </source>
</evidence>
<dbReference type="Proteomes" id="UP001497472">
    <property type="component" value="Unassembled WGS sequence"/>
</dbReference>
<dbReference type="Pfam" id="PF13649">
    <property type="entry name" value="Methyltransf_25"/>
    <property type="match status" value="1"/>
</dbReference>
<gene>
    <name evidence="4" type="ORF">LNINA_LOCUS656</name>
</gene>
<keyword evidence="2" id="KW-0808">Transferase</keyword>
<accession>A0AAV1ITV2</accession>
<dbReference type="AlphaFoldDB" id="A0AAV1ITV2"/>
<keyword evidence="1" id="KW-0489">Methyltransferase</keyword>
<name>A0AAV1ITV2_9NEOP</name>
<organism evidence="4 5">
    <name type="scientific">Leptosia nina</name>
    <dbReference type="NCBI Taxonomy" id="320188"/>
    <lineage>
        <taxon>Eukaryota</taxon>
        <taxon>Metazoa</taxon>
        <taxon>Ecdysozoa</taxon>
        <taxon>Arthropoda</taxon>
        <taxon>Hexapoda</taxon>
        <taxon>Insecta</taxon>
        <taxon>Pterygota</taxon>
        <taxon>Neoptera</taxon>
        <taxon>Endopterygota</taxon>
        <taxon>Lepidoptera</taxon>
        <taxon>Glossata</taxon>
        <taxon>Ditrysia</taxon>
        <taxon>Papilionoidea</taxon>
        <taxon>Pieridae</taxon>
        <taxon>Pierinae</taxon>
        <taxon>Leptosia</taxon>
    </lineage>
</organism>
<proteinExistence type="predicted"/>
<protein>
    <recommendedName>
        <fullName evidence="3">Methyltransferase domain-containing protein</fullName>
    </recommendedName>
</protein>
<keyword evidence="5" id="KW-1185">Reference proteome</keyword>
<reference evidence="4 5" key="1">
    <citation type="submission" date="2023-11" db="EMBL/GenBank/DDBJ databases">
        <authorList>
            <person name="Okamura Y."/>
        </authorList>
    </citation>
    <scope>NUCLEOTIDE SEQUENCE [LARGE SCALE GENOMIC DNA]</scope>
</reference>
<sequence length="269" mass="31511">MNNATLYNQCNVQQTTSASKHLEEFMHKIEWKKDSRVLDIGCGDGSVTNNVLKKSVPNCKKVTGCDINKDMIDFAKEHFASEDVDFIVLDISSELPDYLRGQFHHAFSFYVMHWVQNQQYAFKNIYDMLKIGGDCLIAFVAQATIFDAYKILAQNNRWREWIHGVERFISPYHEARDPIDKLRQIVLKAGFSKTEIQYRRSPYKYATSELFRGGIRAIIPFAIPEEHFEDFLDDLFDVMQQVDIEKYNNEKSTPEFVHNFSLFLLYMKK</sequence>
<dbReference type="GO" id="GO:0008168">
    <property type="term" value="F:methyltransferase activity"/>
    <property type="evidence" value="ECO:0007669"/>
    <property type="project" value="UniProtKB-KW"/>
</dbReference>
<dbReference type="PANTHER" id="PTHR43861:SF1">
    <property type="entry name" value="TRANS-ACONITATE 2-METHYLTRANSFERASE"/>
    <property type="match status" value="1"/>
</dbReference>
<comment type="caution">
    <text evidence="4">The sequence shown here is derived from an EMBL/GenBank/DDBJ whole genome shotgun (WGS) entry which is preliminary data.</text>
</comment>
<evidence type="ECO:0000259" key="3">
    <source>
        <dbReference type="Pfam" id="PF13649"/>
    </source>
</evidence>
<evidence type="ECO:0000256" key="1">
    <source>
        <dbReference type="ARBA" id="ARBA00022603"/>
    </source>
</evidence>
<dbReference type="PANTHER" id="PTHR43861">
    <property type="entry name" value="TRANS-ACONITATE 2-METHYLTRANSFERASE-RELATED"/>
    <property type="match status" value="1"/>
</dbReference>
<dbReference type="CDD" id="cd02440">
    <property type="entry name" value="AdoMet_MTases"/>
    <property type="match status" value="1"/>
</dbReference>
<feature type="domain" description="Methyltransferase" evidence="3">
    <location>
        <begin position="37"/>
        <end position="133"/>
    </location>
</feature>
<evidence type="ECO:0000256" key="2">
    <source>
        <dbReference type="ARBA" id="ARBA00022679"/>
    </source>
</evidence>
<dbReference type="InterPro" id="IPR029063">
    <property type="entry name" value="SAM-dependent_MTases_sf"/>
</dbReference>
<dbReference type="GO" id="GO:0032259">
    <property type="term" value="P:methylation"/>
    <property type="evidence" value="ECO:0007669"/>
    <property type="project" value="UniProtKB-KW"/>
</dbReference>
<evidence type="ECO:0000313" key="5">
    <source>
        <dbReference type="Proteomes" id="UP001497472"/>
    </source>
</evidence>